<evidence type="ECO:0000256" key="1">
    <source>
        <dbReference type="ARBA" id="ARBA00022723"/>
    </source>
</evidence>
<dbReference type="EMBL" id="JAERQG010000002">
    <property type="protein sequence ID" value="MBL0765298.1"/>
    <property type="molecule type" value="Genomic_DNA"/>
</dbReference>
<evidence type="ECO:0000256" key="5">
    <source>
        <dbReference type="SAM" id="Coils"/>
    </source>
</evidence>
<feature type="binding site" evidence="3">
    <location>
        <position position="156"/>
    </location>
    <ligand>
        <name>Mn(2+)</name>
        <dbReference type="ChEBI" id="CHEBI:29035"/>
        <label>1</label>
    </ligand>
</feature>
<sequence>MSNKEKLIADFDPNGLGTSGNIFALPFDEETADLVLIPVPWEVTVSYAAGTAKGPEHILEASSQVDLFQKDVKDAWKMGIAYLDTAKGLEEKSEEYRTLAEQYIQLLEKEEAESSMAKDILKKINKACAEMVQVVKSEASAQLKKGKLVGLVGGDHSTPLGFIQALAEKYDSFGVLQIDAHMDLRKAYEDFEYSHASISYNFMKLPQIEKLVQVGIRDFCEEEYKYAERHSDRVTVFYDEDVKHGIFDGESWNIITDRIISELPQKVYISFDIDGLNPELCPNTGTPVPGGLKFAEATYLLQKLVKSGREIIGFDLNEVAPGESDWNGNVGARMLYKLCNLMGVSNDKLEWSEY</sequence>
<keyword evidence="2" id="KW-0378">Hydrolase</keyword>
<comment type="caution">
    <text evidence="6">The sequence shown here is derived from an EMBL/GenBank/DDBJ whole genome shotgun (WGS) entry which is preliminary data.</text>
</comment>
<dbReference type="PRINTS" id="PR00116">
    <property type="entry name" value="ARGINASE"/>
</dbReference>
<feature type="binding site" evidence="3">
    <location>
        <position position="183"/>
    </location>
    <ligand>
        <name>Mn(2+)</name>
        <dbReference type="ChEBI" id="CHEBI:29035"/>
        <label>1</label>
    </ligand>
</feature>
<evidence type="ECO:0000256" key="4">
    <source>
        <dbReference type="PROSITE-ProRule" id="PRU00742"/>
    </source>
</evidence>
<comment type="similarity">
    <text evidence="4">Belongs to the arginase family.</text>
</comment>
<feature type="binding site" evidence="3">
    <location>
        <position position="274"/>
    </location>
    <ligand>
        <name>Mn(2+)</name>
        <dbReference type="ChEBI" id="CHEBI:29035"/>
        <label>1</label>
    </ligand>
</feature>
<keyword evidence="1 3" id="KW-0479">Metal-binding</keyword>
<dbReference type="SUPFAM" id="SSF52768">
    <property type="entry name" value="Arginase/deacetylase"/>
    <property type="match status" value="1"/>
</dbReference>
<accession>A0A937AKN1</accession>
<comment type="cofactor">
    <cofactor evidence="3">
        <name>Mn(2+)</name>
        <dbReference type="ChEBI" id="CHEBI:29035"/>
    </cofactor>
    <text evidence="3">Binds 2 manganese ions per subunit.</text>
</comment>
<evidence type="ECO:0000256" key="3">
    <source>
        <dbReference type="PIRSR" id="PIRSR036979-1"/>
    </source>
</evidence>
<name>A0A937AKN1_9BACT</name>
<dbReference type="CDD" id="cd11593">
    <property type="entry name" value="Agmatinase-like_2"/>
    <property type="match status" value="1"/>
</dbReference>
<dbReference type="PANTHER" id="PTHR11358">
    <property type="entry name" value="ARGINASE/AGMATINASE"/>
    <property type="match status" value="1"/>
</dbReference>
<feature type="coiled-coil region" evidence="5">
    <location>
        <begin position="86"/>
        <end position="113"/>
    </location>
</feature>
<evidence type="ECO:0000313" key="7">
    <source>
        <dbReference type="Proteomes" id="UP000642920"/>
    </source>
</evidence>
<dbReference type="PROSITE" id="PS51409">
    <property type="entry name" value="ARGINASE_2"/>
    <property type="match status" value="1"/>
</dbReference>
<dbReference type="Pfam" id="PF00491">
    <property type="entry name" value="Arginase"/>
    <property type="match status" value="1"/>
</dbReference>
<dbReference type="AlphaFoldDB" id="A0A937AKN1"/>
<gene>
    <name evidence="6" type="ORF">JKP34_08565</name>
</gene>
<keyword evidence="3" id="KW-0464">Manganese</keyword>
<reference evidence="6" key="1">
    <citation type="submission" date="2021-01" db="EMBL/GenBank/DDBJ databases">
        <title>Marivirga sp. nov., isolated from intertidal surface sediments.</title>
        <authorList>
            <person name="Zhang M."/>
        </authorList>
    </citation>
    <scope>NUCLEOTIDE SEQUENCE</scope>
    <source>
        <strain evidence="6">SM1354</strain>
    </source>
</reference>
<feature type="binding site" evidence="3">
    <location>
        <position position="181"/>
    </location>
    <ligand>
        <name>Mn(2+)</name>
        <dbReference type="ChEBI" id="CHEBI:29035"/>
        <label>1</label>
    </ligand>
</feature>
<feature type="binding site" evidence="3">
    <location>
        <position position="272"/>
    </location>
    <ligand>
        <name>Mn(2+)</name>
        <dbReference type="ChEBI" id="CHEBI:29035"/>
        <label>1</label>
    </ligand>
</feature>
<evidence type="ECO:0000313" key="6">
    <source>
        <dbReference type="EMBL" id="MBL0765298.1"/>
    </source>
</evidence>
<protein>
    <submittedName>
        <fullName evidence="6">Agmatinase family protein</fullName>
    </submittedName>
</protein>
<feature type="binding site" evidence="3">
    <location>
        <position position="179"/>
    </location>
    <ligand>
        <name>Mn(2+)</name>
        <dbReference type="ChEBI" id="CHEBI:29035"/>
        <label>1</label>
    </ligand>
</feature>
<dbReference type="RefSeq" id="WP_201919780.1">
    <property type="nucleotide sequence ID" value="NZ_JAERQG010000002.1"/>
</dbReference>
<organism evidence="6 7">
    <name type="scientific">Marivirga atlantica</name>
    <dbReference type="NCBI Taxonomy" id="1548457"/>
    <lineage>
        <taxon>Bacteria</taxon>
        <taxon>Pseudomonadati</taxon>
        <taxon>Bacteroidota</taxon>
        <taxon>Cytophagia</taxon>
        <taxon>Cytophagales</taxon>
        <taxon>Marivirgaceae</taxon>
        <taxon>Marivirga</taxon>
    </lineage>
</organism>
<dbReference type="InterPro" id="IPR023696">
    <property type="entry name" value="Ureohydrolase_dom_sf"/>
</dbReference>
<dbReference type="GO" id="GO:0046872">
    <property type="term" value="F:metal ion binding"/>
    <property type="evidence" value="ECO:0007669"/>
    <property type="project" value="UniProtKB-KW"/>
</dbReference>
<dbReference type="Proteomes" id="UP000642920">
    <property type="component" value="Unassembled WGS sequence"/>
</dbReference>
<dbReference type="Gene3D" id="3.40.800.10">
    <property type="entry name" value="Ureohydrolase domain"/>
    <property type="match status" value="1"/>
</dbReference>
<dbReference type="InterPro" id="IPR006035">
    <property type="entry name" value="Ureohydrolase"/>
</dbReference>
<keyword evidence="5" id="KW-0175">Coiled coil</keyword>
<dbReference type="PIRSF" id="PIRSF036979">
    <property type="entry name" value="Arginase"/>
    <property type="match status" value="1"/>
</dbReference>
<dbReference type="GO" id="GO:0008783">
    <property type="term" value="F:agmatinase activity"/>
    <property type="evidence" value="ECO:0007669"/>
    <property type="project" value="TreeGrafter"/>
</dbReference>
<keyword evidence="7" id="KW-1185">Reference proteome</keyword>
<dbReference type="PANTHER" id="PTHR11358:SF26">
    <property type="entry name" value="GUANIDINO ACID HYDROLASE, MITOCHONDRIAL"/>
    <property type="match status" value="1"/>
</dbReference>
<evidence type="ECO:0000256" key="2">
    <source>
        <dbReference type="ARBA" id="ARBA00022801"/>
    </source>
</evidence>
<proteinExistence type="inferred from homology"/>
<dbReference type="GO" id="GO:0033389">
    <property type="term" value="P:putrescine biosynthetic process from arginine, via agmatine"/>
    <property type="evidence" value="ECO:0007669"/>
    <property type="project" value="TreeGrafter"/>
</dbReference>